<accession>A0AAW0LUM9</accession>
<dbReference type="Proteomes" id="UP000237347">
    <property type="component" value="Unassembled WGS sequence"/>
</dbReference>
<feature type="compositionally biased region" description="Basic and acidic residues" evidence="1">
    <location>
        <begin position="23"/>
        <end position="32"/>
    </location>
</feature>
<dbReference type="AlphaFoldDB" id="A0AAW0LUM9"/>
<dbReference type="InterPro" id="IPR052343">
    <property type="entry name" value="Retrotransposon-Effector_Assoc"/>
</dbReference>
<keyword evidence="3" id="KW-1185">Reference proteome</keyword>
<dbReference type="EMBL" id="PKMF04000048">
    <property type="protein sequence ID" value="KAK7855155.1"/>
    <property type="molecule type" value="Genomic_DNA"/>
</dbReference>
<proteinExistence type="predicted"/>
<evidence type="ECO:0000313" key="3">
    <source>
        <dbReference type="Proteomes" id="UP000237347"/>
    </source>
</evidence>
<evidence type="ECO:0000256" key="1">
    <source>
        <dbReference type="SAM" id="MobiDB-lite"/>
    </source>
</evidence>
<evidence type="ECO:0008006" key="4">
    <source>
        <dbReference type="Google" id="ProtNLM"/>
    </source>
</evidence>
<name>A0AAW0LUM9_QUESU</name>
<dbReference type="PANTHER" id="PTHR46890">
    <property type="entry name" value="NON-LTR RETROLELEMENT REVERSE TRANSCRIPTASE-LIKE PROTEIN-RELATED"/>
    <property type="match status" value="1"/>
</dbReference>
<protein>
    <recommendedName>
        <fullName evidence="4">Reverse transcriptase</fullName>
    </recommendedName>
</protein>
<dbReference type="PANTHER" id="PTHR46890:SF48">
    <property type="entry name" value="RNA-DIRECTED DNA POLYMERASE"/>
    <property type="match status" value="1"/>
</dbReference>
<sequence length="595" mass="67521">ATIPGAARSKVPWQKQSNVKTKVQHDKGEKSKQAASTSGHDEVCEKEDRGDVSVVNGSTVGMVHACQQECEGTRSGLVGLGKDRVGPKEVQGSHVTASAKADKPTTVIDFSAEKSGPTLLTRAWKRLARDVGKNQKDNEEGGMLMTVSNTVDNGKRLFRIHHLDAFHSDHKPLLLCSDSEFKRFYRKGRPFRFEAMWLKDSTCEDVIKQSWEGESSPNIDWGFNRKITACQLNLKAWNRNCFGHVRNTLAKKLKDLKWAEEEGCYASNPVFRIHHLDAFHSDHKPLLLCSDSEFKRFYRKGRPFRFEAMWLKDSTCEDVIKQSWEGESSPNIDRGFNRKITACQLNLRAWNRNYFGHVRNTLAKKLKDLKWAEEEGCYASNPGKIYQLREEIQKLKYREESMWKQRSRNAWLKEGDSNTRYFHCRANQRNQRNFISGLEDNDGGWVEEESRLGGIVEDYFRTIFSSSNPSGFDSILQGIHPAITEEAAELLGRDFQADEVGAALKQMAPLTAPGPDGMSPVFYKSFWHIVGEDVTAVVLKALNTGVIPESLNSTFIALIPKIKHPKKVSDFRPISLCNVAYKLISKVVVNRLKKF</sequence>
<gene>
    <name evidence="2" type="ORF">CFP56_029352</name>
</gene>
<comment type="caution">
    <text evidence="2">The sequence shown here is derived from an EMBL/GenBank/DDBJ whole genome shotgun (WGS) entry which is preliminary data.</text>
</comment>
<feature type="region of interest" description="Disordered" evidence="1">
    <location>
        <begin position="1"/>
        <end position="49"/>
    </location>
</feature>
<feature type="non-terminal residue" evidence="2">
    <location>
        <position position="1"/>
    </location>
</feature>
<evidence type="ECO:0000313" key="2">
    <source>
        <dbReference type="EMBL" id="KAK7855155.1"/>
    </source>
</evidence>
<organism evidence="2 3">
    <name type="scientific">Quercus suber</name>
    <name type="common">Cork oak</name>
    <dbReference type="NCBI Taxonomy" id="58331"/>
    <lineage>
        <taxon>Eukaryota</taxon>
        <taxon>Viridiplantae</taxon>
        <taxon>Streptophyta</taxon>
        <taxon>Embryophyta</taxon>
        <taxon>Tracheophyta</taxon>
        <taxon>Spermatophyta</taxon>
        <taxon>Magnoliopsida</taxon>
        <taxon>eudicotyledons</taxon>
        <taxon>Gunneridae</taxon>
        <taxon>Pentapetalae</taxon>
        <taxon>rosids</taxon>
        <taxon>fabids</taxon>
        <taxon>Fagales</taxon>
        <taxon>Fagaceae</taxon>
        <taxon>Quercus</taxon>
    </lineage>
</organism>
<feature type="compositionally biased region" description="Basic and acidic residues" evidence="1">
    <location>
        <begin position="39"/>
        <end position="49"/>
    </location>
</feature>
<reference evidence="2 3" key="1">
    <citation type="journal article" date="2018" name="Sci. Data">
        <title>The draft genome sequence of cork oak.</title>
        <authorList>
            <person name="Ramos A.M."/>
            <person name="Usie A."/>
            <person name="Barbosa P."/>
            <person name="Barros P.M."/>
            <person name="Capote T."/>
            <person name="Chaves I."/>
            <person name="Simoes F."/>
            <person name="Abreu I."/>
            <person name="Carrasquinho I."/>
            <person name="Faro C."/>
            <person name="Guimaraes J.B."/>
            <person name="Mendonca D."/>
            <person name="Nobrega F."/>
            <person name="Rodrigues L."/>
            <person name="Saibo N.J.M."/>
            <person name="Varela M.C."/>
            <person name="Egas C."/>
            <person name="Matos J."/>
            <person name="Miguel C.M."/>
            <person name="Oliveira M.M."/>
            <person name="Ricardo C.P."/>
            <person name="Goncalves S."/>
        </authorList>
    </citation>
    <scope>NUCLEOTIDE SEQUENCE [LARGE SCALE GENOMIC DNA]</scope>
    <source>
        <strain evidence="3">cv. HL8</strain>
    </source>
</reference>